<feature type="domain" description="SPFH" evidence="2">
    <location>
        <begin position="24"/>
        <end position="233"/>
    </location>
</feature>
<evidence type="ECO:0000313" key="3">
    <source>
        <dbReference type="EMBL" id="BCL60990.1"/>
    </source>
</evidence>
<dbReference type="Pfam" id="PF12773">
    <property type="entry name" value="DZR"/>
    <property type="match status" value="1"/>
</dbReference>
<accession>A0A8D5FNQ9</accession>
<dbReference type="AlphaFoldDB" id="A0A8D5FNQ9"/>
<dbReference type="PANTHER" id="PTHR37826:SF2">
    <property type="entry name" value="ZINC-RIBBON DOMAIN-CONTAINING PROTEIN"/>
    <property type="match status" value="1"/>
</dbReference>
<dbReference type="RefSeq" id="WP_228857061.1">
    <property type="nucleotide sequence ID" value="NZ_AP024086.1"/>
</dbReference>
<dbReference type="CDD" id="cd03408">
    <property type="entry name" value="SPFH_like_u1"/>
    <property type="match status" value="1"/>
</dbReference>
<evidence type="ECO:0000313" key="4">
    <source>
        <dbReference type="Proteomes" id="UP000826725"/>
    </source>
</evidence>
<dbReference type="PANTHER" id="PTHR37826">
    <property type="entry name" value="FLOTILLIN BAND_7_5 DOMAIN PROTEIN"/>
    <property type="match status" value="1"/>
</dbReference>
<proteinExistence type="predicted"/>
<name>A0A8D5FNQ9_9BACT</name>
<dbReference type="EMBL" id="AP024086">
    <property type="protein sequence ID" value="BCL60990.1"/>
    <property type="molecule type" value="Genomic_DNA"/>
</dbReference>
<organism evidence="3 4">
    <name type="scientific">Desulfomarina profundi</name>
    <dbReference type="NCBI Taxonomy" id="2772557"/>
    <lineage>
        <taxon>Bacteria</taxon>
        <taxon>Pseudomonadati</taxon>
        <taxon>Thermodesulfobacteriota</taxon>
        <taxon>Desulfobulbia</taxon>
        <taxon>Desulfobulbales</taxon>
        <taxon>Desulfobulbaceae</taxon>
        <taxon>Desulfomarina</taxon>
    </lineage>
</organism>
<dbReference type="Proteomes" id="UP000826725">
    <property type="component" value="Chromosome"/>
</dbReference>
<protein>
    <submittedName>
        <fullName evidence="3">Virion core protein (Lumpy skin disease virus)</fullName>
    </submittedName>
</protein>
<sequence>MNRFDGGIFLENIEWFDESGEEIVHRLPERGSGEIKFGAQLTVRESQAAVLFYKGKACDGFGPGRHTLKTGNLPILTKILSIPWRGDSPLRAEVYMVNLKHFPGLKWGTASPVAFRDKDLGLVRLRAHGIFNIQVVQPVLFINSLVGTKGKFNTREISGYLKQVIVARLNDYLGEKLDSLFDLPGKFDELSDELKERLVEDFSHFGLRLSQLYITSITPPEEVQQAIDDKSRLKLIEDMDRFMKMKAGMAMEKAAENQGEAGGGLGMGMGMMLPAMFSQPGSGSSGQSGLLSRQEESRTITCPDCNHNIPENARFCPLCGHQQVLYGRCSNCGKNLTPNARFCSRCGQKTEQKEVVQICGNCSAENLAGSRFCNQCGLELKR</sequence>
<dbReference type="Pfam" id="PF13421">
    <property type="entry name" value="Band_7_1"/>
    <property type="match status" value="1"/>
</dbReference>
<dbReference type="InterPro" id="IPR033880">
    <property type="entry name" value="SPFH_YdjI"/>
</dbReference>
<feature type="domain" description="DZANK-type" evidence="1">
    <location>
        <begin position="302"/>
        <end position="347"/>
    </location>
</feature>
<dbReference type="InterPro" id="IPR025874">
    <property type="entry name" value="DZR"/>
</dbReference>
<reference evidence="3" key="1">
    <citation type="submission" date="2020-09" db="EMBL/GenBank/DDBJ databases">
        <title>Desulfogranum mesoprofundum gen. nov., sp. nov., a novel mesophilic, sulfate-reducing chemolithoautotroph isolated from a deep-sea hydrothermal vent chimney in the Suiyo Seamount.</title>
        <authorList>
            <person name="Hashimoto Y."/>
            <person name="Nakagawa S."/>
        </authorList>
    </citation>
    <scope>NUCLEOTIDE SEQUENCE</scope>
    <source>
        <strain evidence="3">KT2</strain>
    </source>
</reference>
<keyword evidence="4" id="KW-1185">Reference proteome</keyword>
<gene>
    <name evidence="3" type="ORF">DGMP_16830</name>
</gene>
<evidence type="ECO:0000259" key="1">
    <source>
        <dbReference type="Pfam" id="PF12773"/>
    </source>
</evidence>
<dbReference type="KEGG" id="dbk:DGMP_16830"/>
<evidence type="ECO:0000259" key="2">
    <source>
        <dbReference type="Pfam" id="PF13421"/>
    </source>
</evidence>